<dbReference type="InterPro" id="IPR036515">
    <property type="entry name" value="Transposase_17_sf"/>
</dbReference>
<proteinExistence type="predicted"/>
<dbReference type="GO" id="GO:0004803">
    <property type="term" value="F:transposase activity"/>
    <property type="evidence" value="ECO:0007669"/>
    <property type="project" value="InterPro"/>
</dbReference>
<keyword evidence="4" id="KW-1185">Reference proteome</keyword>
<feature type="coiled-coil region" evidence="1">
    <location>
        <begin position="34"/>
        <end position="62"/>
    </location>
</feature>
<evidence type="ECO:0000313" key="3">
    <source>
        <dbReference type="EMBL" id="MSU07072.1"/>
    </source>
</evidence>
<dbReference type="GO" id="GO:0003677">
    <property type="term" value="F:DNA binding"/>
    <property type="evidence" value="ECO:0007669"/>
    <property type="project" value="InterPro"/>
</dbReference>
<evidence type="ECO:0000313" key="4">
    <source>
        <dbReference type="Proteomes" id="UP000460549"/>
    </source>
</evidence>
<reference evidence="3 4" key="1">
    <citation type="submission" date="2019-08" db="EMBL/GenBank/DDBJ databases">
        <title>In-depth cultivation of the pig gut microbiome towards novel bacterial diversity and tailored functional studies.</title>
        <authorList>
            <person name="Wylensek D."/>
            <person name="Hitch T.C.A."/>
            <person name="Clavel T."/>
        </authorList>
    </citation>
    <scope>NUCLEOTIDE SEQUENCE [LARGE SCALE GENOMIC DNA]</scope>
    <source>
        <strain evidence="3 4">NM-380-WT-3C1</strain>
    </source>
</reference>
<dbReference type="EMBL" id="VUNN01000025">
    <property type="protein sequence ID" value="MSU07072.1"/>
    <property type="molecule type" value="Genomic_DNA"/>
</dbReference>
<dbReference type="NCBIfam" id="NF033573">
    <property type="entry name" value="transpos_IS200"/>
    <property type="match status" value="1"/>
</dbReference>
<dbReference type="PANTHER" id="PTHR33360:SF2">
    <property type="entry name" value="TRANSPOSASE FOR INSERTION SEQUENCE ELEMENT IS200"/>
    <property type="match status" value="1"/>
</dbReference>
<name>A0A7X2TRN5_9SPIO</name>
<dbReference type="PANTHER" id="PTHR33360">
    <property type="entry name" value="TRANSPOSASE FOR INSERTION SEQUENCE ELEMENT IS200"/>
    <property type="match status" value="1"/>
</dbReference>
<evidence type="ECO:0000259" key="2">
    <source>
        <dbReference type="SMART" id="SM01321"/>
    </source>
</evidence>
<organism evidence="3 4">
    <name type="scientific">Bullifex porci</name>
    <dbReference type="NCBI Taxonomy" id="2606638"/>
    <lineage>
        <taxon>Bacteria</taxon>
        <taxon>Pseudomonadati</taxon>
        <taxon>Spirochaetota</taxon>
        <taxon>Spirochaetia</taxon>
        <taxon>Spirochaetales</taxon>
        <taxon>Spirochaetaceae</taxon>
        <taxon>Bullifex</taxon>
    </lineage>
</organism>
<evidence type="ECO:0000256" key="1">
    <source>
        <dbReference type="SAM" id="Coils"/>
    </source>
</evidence>
<dbReference type="Gene3D" id="3.30.70.1290">
    <property type="entry name" value="Transposase IS200-like"/>
    <property type="match status" value="1"/>
</dbReference>
<dbReference type="RefSeq" id="WP_154426474.1">
    <property type="nucleotide sequence ID" value="NZ_VUNN01000025.1"/>
</dbReference>
<dbReference type="Pfam" id="PF01797">
    <property type="entry name" value="Y1_Tnp"/>
    <property type="match status" value="1"/>
</dbReference>
<dbReference type="AlphaFoldDB" id="A0A7X2TRN5"/>
<dbReference type="GO" id="GO:0006313">
    <property type="term" value="P:DNA transposition"/>
    <property type="evidence" value="ECO:0007669"/>
    <property type="project" value="InterPro"/>
</dbReference>
<dbReference type="SMART" id="SM01321">
    <property type="entry name" value="Y1_Tnp"/>
    <property type="match status" value="1"/>
</dbReference>
<dbReference type="SUPFAM" id="SSF143422">
    <property type="entry name" value="Transposase IS200-like"/>
    <property type="match status" value="1"/>
</dbReference>
<dbReference type="InterPro" id="IPR002686">
    <property type="entry name" value="Transposase_17"/>
</dbReference>
<dbReference type="Proteomes" id="UP000460549">
    <property type="component" value="Unassembled WGS sequence"/>
</dbReference>
<gene>
    <name evidence="3" type="primary">tnpA</name>
    <name evidence="3" type="ORF">FYJ80_09890</name>
</gene>
<comment type="caution">
    <text evidence="3">The sequence shown here is derived from an EMBL/GenBank/DDBJ whole genome shotgun (WGS) entry which is preliminary data.</text>
</comment>
<keyword evidence="1" id="KW-0175">Coiled coil</keyword>
<sequence>MASEKNLNRYSAAHAVYNLHYHIVFCPKYRRPVLETLESELRELFEQKAKELNVKIEAMEIMPDHVHLVVLASPAITPQLIVNQMKGYTSHVLRERHDWLRSRLPTLWTRSYYIGSAGVVSQETIMKYIENQKNV</sequence>
<accession>A0A7X2TRN5</accession>
<protein>
    <submittedName>
        <fullName evidence="3">IS200/IS605 family transposase</fullName>
    </submittedName>
</protein>
<feature type="domain" description="Transposase IS200-like" evidence="2">
    <location>
        <begin position="16"/>
        <end position="132"/>
    </location>
</feature>